<dbReference type="RefSeq" id="WP_035680827.1">
    <property type="nucleotide sequence ID" value="NZ_JPRL01000001.1"/>
</dbReference>
<reference evidence="1 2" key="1">
    <citation type="submission" date="2014-07" db="EMBL/GenBank/DDBJ databases">
        <title>Genome of Flavobacterium reichenbachii LMG 25512.</title>
        <authorList>
            <person name="Stropko S.J."/>
            <person name="Pipes S.E."/>
            <person name="Newman J.D."/>
        </authorList>
    </citation>
    <scope>NUCLEOTIDE SEQUENCE [LARGE SCALE GENOMIC DNA]</scope>
    <source>
        <strain evidence="1 2">LMG 25512</strain>
    </source>
</reference>
<name>A0A085ZJ83_9FLAO</name>
<accession>A0A085ZJ83</accession>
<dbReference type="EMBL" id="JPRL01000001">
    <property type="protein sequence ID" value="KFF04497.1"/>
    <property type="molecule type" value="Genomic_DNA"/>
</dbReference>
<dbReference type="eggNOG" id="ENOG502ZBN8">
    <property type="taxonomic scope" value="Bacteria"/>
</dbReference>
<protein>
    <submittedName>
        <fullName evidence="1">Uncharacterized protein</fullName>
    </submittedName>
</protein>
<dbReference type="Proteomes" id="UP000028715">
    <property type="component" value="Unassembled WGS sequence"/>
</dbReference>
<proteinExistence type="predicted"/>
<gene>
    <name evidence="1" type="ORF">IW19_02665</name>
</gene>
<keyword evidence="2" id="KW-1185">Reference proteome</keyword>
<dbReference type="STRING" id="362418.IW19_02665"/>
<comment type="caution">
    <text evidence="1">The sequence shown here is derived from an EMBL/GenBank/DDBJ whole genome shotgun (WGS) entry which is preliminary data.</text>
</comment>
<evidence type="ECO:0000313" key="2">
    <source>
        <dbReference type="Proteomes" id="UP000028715"/>
    </source>
</evidence>
<dbReference type="AlphaFoldDB" id="A0A085ZJ83"/>
<dbReference type="OrthoDB" id="979262at2"/>
<sequence length="142" mass="16036">MEALLDLDTFARILTEKGFNGYFHTQGAHAGKLKDSISEYLENCKNGKDSLPKEDLLLTGYLQWSGEDKPIVRCNMLVKYLKGKFSLNRMEVARKDQFGQLLKKAELTKLSVISAPSASQAVALVNDEQHQKTDKCPKRFKL</sequence>
<organism evidence="1 2">
    <name type="scientific">Flavobacterium reichenbachii</name>
    <dbReference type="NCBI Taxonomy" id="362418"/>
    <lineage>
        <taxon>Bacteria</taxon>
        <taxon>Pseudomonadati</taxon>
        <taxon>Bacteroidota</taxon>
        <taxon>Flavobacteriia</taxon>
        <taxon>Flavobacteriales</taxon>
        <taxon>Flavobacteriaceae</taxon>
        <taxon>Flavobacterium</taxon>
    </lineage>
</organism>
<evidence type="ECO:0000313" key="1">
    <source>
        <dbReference type="EMBL" id="KFF04497.1"/>
    </source>
</evidence>